<name>A0ABN9XSD0_9DINO</name>
<accession>A0ABN9XSD0</accession>
<evidence type="ECO:0000313" key="2">
    <source>
        <dbReference type="EMBL" id="CAK0902260.1"/>
    </source>
</evidence>
<organism evidence="2 3">
    <name type="scientific">Prorocentrum cordatum</name>
    <dbReference type="NCBI Taxonomy" id="2364126"/>
    <lineage>
        <taxon>Eukaryota</taxon>
        <taxon>Sar</taxon>
        <taxon>Alveolata</taxon>
        <taxon>Dinophyceae</taxon>
        <taxon>Prorocentrales</taxon>
        <taxon>Prorocentraceae</taxon>
        <taxon>Prorocentrum</taxon>
    </lineage>
</organism>
<feature type="compositionally biased region" description="Basic and acidic residues" evidence="1">
    <location>
        <begin position="1"/>
        <end position="14"/>
    </location>
</feature>
<sequence>GVDRQVETRMHKVETQFGSQDGRNSKLEKQIAFLQKELHVVQNEPPPVKVPTPNSFDRPADPTIFVVRSKDLVTHTAARKAITPWFMEANLGVDDYQLNELPTGGRTDLYVSVDKSHCTIRRVLGTKIIRRKFETAYPDKRFYVDKDRGEVSLAWKKLIRYSPAPAGSLPTVEWNIPSLLSLGLDMRVLEARISAAFTPPAGDEDQ</sequence>
<evidence type="ECO:0000256" key="1">
    <source>
        <dbReference type="SAM" id="MobiDB-lite"/>
    </source>
</evidence>
<feature type="region of interest" description="Disordered" evidence="1">
    <location>
        <begin position="1"/>
        <end position="23"/>
    </location>
</feature>
<reference evidence="2" key="1">
    <citation type="submission" date="2023-10" db="EMBL/GenBank/DDBJ databases">
        <authorList>
            <person name="Chen Y."/>
            <person name="Shah S."/>
            <person name="Dougan E. K."/>
            <person name="Thang M."/>
            <person name="Chan C."/>
        </authorList>
    </citation>
    <scope>NUCLEOTIDE SEQUENCE [LARGE SCALE GENOMIC DNA]</scope>
</reference>
<dbReference type="Proteomes" id="UP001189429">
    <property type="component" value="Unassembled WGS sequence"/>
</dbReference>
<dbReference type="EMBL" id="CAUYUJ010021048">
    <property type="protein sequence ID" value="CAK0902260.1"/>
    <property type="molecule type" value="Genomic_DNA"/>
</dbReference>
<protein>
    <submittedName>
        <fullName evidence="2">Uncharacterized protein</fullName>
    </submittedName>
</protein>
<keyword evidence="3" id="KW-1185">Reference proteome</keyword>
<feature type="non-terminal residue" evidence="2">
    <location>
        <position position="206"/>
    </location>
</feature>
<proteinExistence type="predicted"/>
<comment type="caution">
    <text evidence="2">The sequence shown here is derived from an EMBL/GenBank/DDBJ whole genome shotgun (WGS) entry which is preliminary data.</text>
</comment>
<evidence type="ECO:0000313" key="3">
    <source>
        <dbReference type="Proteomes" id="UP001189429"/>
    </source>
</evidence>
<feature type="non-terminal residue" evidence="2">
    <location>
        <position position="1"/>
    </location>
</feature>
<gene>
    <name evidence="2" type="ORF">PCOR1329_LOCUS78936</name>
</gene>